<dbReference type="InterPro" id="IPR053090">
    <property type="entry name" value="Centromere_KNL-2_homolog"/>
</dbReference>
<dbReference type="PANTHER" id="PTHR35311">
    <property type="entry name" value="KINETOCHORE-ASSOCIATED PROTEIN KNL-2 HOMOLOG"/>
    <property type="match status" value="1"/>
</dbReference>
<proteinExistence type="predicted"/>
<dbReference type="PANTHER" id="PTHR35311:SF1">
    <property type="entry name" value="PROTEIN EMBRYO DEFECTIVE 1674"/>
    <property type="match status" value="1"/>
</dbReference>
<name>A0A4Y7JWF0_PAPSO</name>
<protein>
    <recommendedName>
        <fullName evidence="1">SANTA domain-containing protein</fullName>
    </recommendedName>
</protein>
<keyword evidence="3" id="KW-1185">Reference proteome</keyword>
<evidence type="ECO:0000259" key="1">
    <source>
        <dbReference type="Pfam" id="PF09133"/>
    </source>
</evidence>
<evidence type="ECO:0000313" key="3">
    <source>
        <dbReference type="Proteomes" id="UP000316621"/>
    </source>
</evidence>
<sequence length="80" mass="9123">MHSRNRARRVFSSAPITKKYSLIQLKTADGINTLLGGIINKSRTLENGFSSEVRSRFLLGLPYDWEDDVWAKNLLVMVLL</sequence>
<dbReference type="Proteomes" id="UP000316621">
    <property type="component" value="Chromosome 6"/>
</dbReference>
<dbReference type="InterPro" id="IPR015216">
    <property type="entry name" value="SANTA"/>
</dbReference>
<accession>A0A4Y7JWF0</accession>
<dbReference type="Pfam" id="PF09133">
    <property type="entry name" value="SANTA"/>
    <property type="match status" value="1"/>
</dbReference>
<dbReference type="Gramene" id="RZC64301">
    <property type="protein sequence ID" value="RZC64301"/>
    <property type="gene ID" value="C5167_007992"/>
</dbReference>
<organism evidence="2 3">
    <name type="scientific">Papaver somniferum</name>
    <name type="common">Opium poppy</name>
    <dbReference type="NCBI Taxonomy" id="3469"/>
    <lineage>
        <taxon>Eukaryota</taxon>
        <taxon>Viridiplantae</taxon>
        <taxon>Streptophyta</taxon>
        <taxon>Embryophyta</taxon>
        <taxon>Tracheophyta</taxon>
        <taxon>Spermatophyta</taxon>
        <taxon>Magnoliopsida</taxon>
        <taxon>Ranunculales</taxon>
        <taxon>Papaveraceae</taxon>
        <taxon>Papaveroideae</taxon>
        <taxon>Papaver</taxon>
    </lineage>
</organism>
<dbReference type="AlphaFoldDB" id="A0A4Y7JWF0"/>
<dbReference type="EMBL" id="CM010720">
    <property type="protein sequence ID" value="RZC64301.1"/>
    <property type="molecule type" value="Genomic_DNA"/>
</dbReference>
<reference evidence="2 3" key="1">
    <citation type="journal article" date="2018" name="Science">
        <title>The opium poppy genome and morphinan production.</title>
        <authorList>
            <person name="Guo L."/>
            <person name="Winzer T."/>
            <person name="Yang X."/>
            <person name="Li Y."/>
            <person name="Ning Z."/>
            <person name="He Z."/>
            <person name="Teodor R."/>
            <person name="Lu Y."/>
            <person name="Bowser T.A."/>
            <person name="Graham I.A."/>
            <person name="Ye K."/>
        </authorList>
    </citation>
    <scope>NUCLEOTIDE SEQUENCE [LARGE SCALE GENOMIC DNA]</scope>
    <source>
        <strain evidence="3">cv. HN1</strain>
        <tissue evidence="2">Leaves</tissue>
    </source>
</reference>
<evidence type="ECO:0000313" key="2">
    <source>
        <dbReference type="EMBL" id="RZC64301.1"/>
    </source>
</evidence>
<gene>
    <name evidence="2" type="ORF">C5167_007992</name>
</gene>
<feature type="domain" description="SANTA" evidence="1">
    <location>
        <begin position="4"/>
        <end position="67"/>
    </location>
</feature>